<proteinExistence type="predicted"/>
<comment type="caution">
    <text evidence="1">The sequence shown here is derived from an EMBL/GenBank/DDBJ whole genome shotgun (WGS) entry which is preliminary data.</text>
</comment>
<gene>
    <name evidence="1" type="ORF">COB13_10385</name>
</gene>
<dbReference type="EMBL" id="NVUS01000012">
    <property type="protein sequence ID" value="PCJ00414.1"/>
    <property type="molecule type" value="Genomic_DNA"/>
</dbReference>
<evidence type="ECO:0000313" key="1">
    <source>
        <dbReference type="EMBL" id="PCJ00414.1"/>
    </source>
</evidence>
<name>A0A2A4YZV1_9PROT</name>
<organism evidence="1">
    <name type="scientific">OCS116 cluster bacterium</name>
    <dbReference type="NCBI Taxonomy" id="2030921"/>
    <lineage>
        <taxon>Bacteria</taxon>
        <taxon>Pseudomonadati</taxon>
        <taxon>Pseudomonadota</taxon>
        <taxon>Alphaproteobacteria</taxon>
        <taxon>OCS116 cluster</taxon>
    </lineage>
</organism>
<reference evidence="1" key="2">
    <citation type="journal article" date="2018" name="ISME J.">
        <title>A dynamic microbial community with high functional redundancy inhabits the cold, oxic subseafloor aquifer.</title>
        <authorList>
            <person name="Tully B.J."/>
            <person name="Wheat C.G."/>
            <person name="Glazer B.T."/>
            <person name="Huber J.A."/>
        </authorList>
    </citation>
    <scope>NUCLEOTIDE SEQUENCE</scope>
    <source>
        <strain evidence="1">NORP83</strain>
    </source>
</reference>
<accession>A0A2A4YZV1</accession>
<dbReference type="AlphaFoldDB" id="A0A2A4YZV1"/>
<sequence length="74" mass="8647">MSYSKMDPVFQGEKQEKIAKIIAQILREEYGEVGGAVKRIARKIDANPRTVKNWYEGRRAPSLGNYYLELKRMR</sequence>
<evidence type="ECO:0008006" key="2">
    <source>
        <dbReference type="Google" id="ProtNLM"/>
    </source>
</evidence>
<reference key="1">
    <citation type="submission" date="2017-08" db="EMBL/GenBank/DDBJ databases">
        <title>A dynamic microbial community with high functional redundancy inhabits the cold, oxic subseafloor aquifer.</title>
        <authorList>
            <person name="Tully B.J."/>
            <person name="Wheat C.G."/>
            <person name="Glazer B.T."/>
            <person name="Huber J.A."/>
        </authorList>
    </citation>
    <scope>NUCLEOTIDE SEQUENCE [LARGE SCALE GENOMIC DNA]</scope>
</reference>
<protein>
    <recommendedName>
        <fullName evidence="2">HTH cro/C1-type domain-containing protein</fullName>
    </recommendedName>
</protein>